<dbReference type="Gene3D" id="3.40.1350.10">
    <property type="match status" value="1"/>
</dbReference>
<dbReference type="HAMAP" id="MF_00048">
    <property type="entry name" value="UPF0102"/>
    <property type="match status" value="1"/>
</dbReference>
<dbReference type="PANTHER" id="PTHR34039:SF1">
    <property type="entry name" value="UPF0102 PROTEIN YRAN"/>
    <property type="match status" value="1"/>
</dbReference>
<gene>
    <name evidence="3" type="ORF">H9726_04160</name>
</gene>
<dbReference type="NCBIfam" id="NF009154">
    <property type="entry name" value="PRK12497.3-3"/>
    <property type="match status" value="1"/>
</dbReference>
<proteinExistence type="inferred from homology"/>
<name>A0A9D2D6W6_9FIRM</name>
<reference evidence="3" key="2">
    <citation type="submission" date="2021-04" db="EMBL/GenBank/DDBJ databases">
        <authorList>
            <person name="Gilroy R."/>
        </authorList>
    </citation>
    <scope>NUCLEOTIDE SEQUENCE</scope>
    <source>
        <strain evidence="3">CHK192-19661</strain>
    </source>
</reference>
<dbReference type="Pfam" id="PF02021">
    <property type="entry name" value="UPF0102"/>
    <property type="match status" value="1"/>
</dbReference>
<organism evidence="3 4">
    <name type="scientific">Candidatus Borkfalkia avicola</name>
    <dbReference type="NCBI Taxonomy" id="2838503"/>
    <lineage>
        <taxon>Bacteria</taxon>
        <taxon>Bacillati</taxon>
        <taxon>Bacillota</taxon>
        <taxon>Clostridia</taxon>
        <taxon>Christensenellales</taxon>
        <taxon>Christensenellaceae</taxon>
        <taxon>Candidatus Borkfalkia</taxon>
    </lineage>
</organism>
<dbReference type="Proteomes" id="UP000824025">
    <property type="component" value="Unassembled WGS sequence"/>
</dbReference>
<evidence type="ECO:0000313" key="3">
    <source>
        <dbReference type="EMBL" id="HIZ09664.1"/>
    </source>
</evidence>
<comment type="similarity">
    <text evidence="1 2">Belongs to the UPF0102 family.</text>
</comment>
<dbReference type="InterPro" id="IPR011335">
    <property type="entry name" value="Restrct_endonuc-II-like"/>
</dbReference>
<sequence>MRDTPQDVHKKVLGRKGEKLAAGYLKRRGYKILKRNYRTPFGEADIVAQDGETVVFCEVKARLSDAFGTPAEAVERHKRKRYADIARYFLMRAGENVPVRFDVIEVEGEEVNHIPAAFDGQGRV</sequence>
<dbReference type="PANTHER" id="PTHR34039">
    <property type="entry name" value="UPF0102 PROTEIN YRAN"/>
    <property type="match status" value="1"/>
</dbReference>
<reference evidence="3" key="1">
    <citation type="journal article" date="2021" name="PeerJ">
        <title>Extensive microbial diversity within the chicken gut microbiome revealed by metagenomics and culture.</title>
        <authorList>
            <person name="Gilroy R."/>
            <person name="Ravi A."/>
            <person name="Getino M."/>
            <person name="Pursley I."/>
            <person name="Horton D.L."/>
            <person name="Alikhan N.F."/>
            <person name="Baker D."/>
            <person name="Gharbi K."/>
            <person name="Hall N."/>
            <person name="Watson M."/>
            <person name="Adriaenssens E.M."/>
            <person name="Foster-Nyarko E."/>
            <person name="Jarju S."/>
            <person name="Secka A."/>
            <person name="Antonio M."/>
            <person name="Oren A."/>
            <person name="Chaudhuri R.R."/>
            <person name="La Ragione R."/>
            <person name="Hildebrand F."/>
            <person name="Pallen M.J."/>
        </authorList>
    </citation>
    <scope>NUCLEOTIDE SEQUENCE</scope>
    <source>
        <strain evidence="3">CHK192-19661</strain>
    </source>
</reference>
<comment type="caution">
    <text evidence="3">The sequence shown here is derived from an EMBL/GenBank/DDBJ whole genome shotgun (WGS) entry which is preliminary data.</text>
</comment>
<dbReference type="SUPFAM" id="SSF52980">
    <property type="entry name" value="Restriction endonuclease-like"/>
    <property type="match status" value="1"/>
</dbReference>
<evidence type="ECO:0000313" key="4">
    <source>
        <dbReference type="Proteomes" id="UP000824025"/>
    </source>
</evidence>
<dbReference type="NCBIfam" id="NF009150">
    <property type="entry name" value="PRK12497.1-3"/>
    <property type="match status" value="1"/>
</dbReference>
<protein>
    <recommendedName>
        <fullName evidence="2">UPF0102 protein H9726_04160</fullName>
    </recommendedName>
</protein>
<dbReference type="AlphaFoldDB" id="A0A9D2D6W6"/>
<accession>A0A9D2D6W6</accession>
<dbReference type="CDD" id="cd20736">
    <property type="entry name" value="PoNe_Nuclease"/>
    <property type="match status" value="1"/>
</dbReference>
<evidence type="ECO:0000256" key="2">
    <source>
        <dbReference type="HAMAP-Rule" id="MF_00048"/>
    </source>
</evidence>
<dbReference type="GO" id="GO:0003676">
    <property type="term" value="F:nucleic acid binding"/>
    <property type="evidence" value="ECO:0007669"/>
    <property type="project" value="InterPro"/>
</dbReference>
<dbReference type="InterPro" id="IPR011856">
    <property type="entry name" value="tRNA_endonuc-like_dom_sf"/>
</dbReference>
<dbReference type="NCBIfam" id="TIGR00252">
    <property type="entry name" value="YraN family protein"/>
    <property type="match status" value="1"/>
</dbReference>
<dbReference type="InterPro" id="IPR003509">
    <property type="entry name" value="UPF0102_YraN-like"/>
</dbReference>
<dbReference type="EMBL" id="DXCF01000021">
    <property type="protein sequence ID" value="HIZ09664.1"/>
    <property type="molecule type" value="Genomic_DNA"/>
</dbReference>
<evidence type="ECO:0000256" key="1">
    <source>
        <dbReference type="ARBA" id="ARBA00006738"/>
    </source>
</evidence>